<gene>
    <name evidence="1" type="ORF">GSI_08869</name>
</gene>
<keyword evidence="2" id="KW-1185">Reference proteome</keyword>
<evidence type="ECO:0000313" key="1">
    <source>
        <dbReference type="EMBL" id="PIL28824.1"/>
    </source>
</evidence>
<dbReference type="EMBL" id="AYKW01000023">
    <property type="protein sequence ID" value="PIL28824.1"/>
    <property type="molecule type" value="Genomic_DNA"/>
</dbReference>
<proteinExistence type="predicted"/>
<protein>
    <submittedName>
        <fullName evidence="1">Uncharacterized protein</fullName>
    </submittedName>
</protein>
<dbReference type="OrthoDB" id="2729416at2759"/>
<dbReference type="STRING" id="1077348.A0A2G8S518"/>
<sequence>MSQPIPPGADPRLFWDGQYLLEEDPDDPDSYSKAAKEAQRAKWLKLMENRGPRKKLPRELIAMFEYAKRHGLGLPLNPNAREFFDGIPVLDYSKLTPEQEQDAELMSQLRGAASLLAASHIQKRCGITLRVARPFSLEWSGMMSMWSSYDFHDRYSRLVGSRERSNNIIAKLKEAMYEGGQENDIEWWYEWNNPVGLLSLE</sequence>
<organism evidence="1 2">
    <name type="scientific">Ganoderma sinense ZZ0214-1</name>
    <dbReference type="NCBI Taxonomy" id="1077348"/>
    <lineage>
        <taxon>Eukaryota</taxon>
        <taxon>Fungi</taxon>
        <taxon>Dikarya</taxon>
        <taxon>Basidiomycota</taxon>
        <taxon>Agaricomycotina</taxon>
        <taxon>Agaricomycetes</taxon>
        <taxon>Polyporales</taxon>
        <taxon>Polyporaceae</taxon>
        <taxon>Ganoderma</taxon>
    </lineage>
</organism>
<evidence type="ECO:0000313" key="2">
    <source>
        <dbReference type="Proteomes" id="UP000230002"/>
    </source>
</evidence>
<accession>A0A2G8S518</accession>
<reference evidence="1 2" key="1">
    <citation type="journal article" date="2015" name="Sci. Rep.">
        <title>Chromosome-level genome map provides insights into diverse defense mechanisms in the medicinal fungus Ganoderma sinense.</title>
        <authorList>
            <person name="Zhu Y."/>
            <person name="Xu J."/>
            <person name="Sun C."/>
            <person name="Zhou S."/>
            <person name="Xu H."/>
            <person name="Nelson D.R."/>
            <person name="Qian J."/>
            <person name="Song J."/>
            <person name="Luo H."/>
            <person name="Xiang L."/>
            <person name="Li Y."/>
            <person name="Xu Z."/>
            <person name="Ji A."/>
            <person name="Wang L."/>
            <person name="Lu S."/>
            <person name="Hayward A."/>
            <person name="Sun W."/>
            <person name="Li X."/>
            <person name="Schwartz D.C."/>
            <person name="Wang Y."/>
            <person name="Chen S."/>
        </authorList>
    </citation>
    <scope>NUCLEOTIDE SEQUENCE [LARGE SCALE GENOMIC DNA]</scope>
    <source>
        <strain evidence="1 2">ZZ0214-1</strain>
    </source>
</reference>
<dbReference type="Proteomes" id="UP000230002">
    <property type="component" value="Unassembled WGS sequence"/>
</dbReference>
<dbReference type="AlphaFoldDB" id="A0A2G8S518"/>
<comment type="caution">
    <text evidence="1">The sequence shown here is derived from an EMBL/GenBank/DDBJ whole genome shotgun (WGS) entry which is preliminary data.</text>
</comment>
<name>A0A2G8S518_9APHY</name>